<keyword evidence="4" id="KW-0472">Membrane</keyword>
<feature type="signal peptide" evidence="6">
    <location>
        <begin position="1"/>
        <end position="24"/>
    </location>
</feature>
<sequence>MKRKHTFGLAAGLSLGLLVTACGADEGNNTENDPAANNTENTEENNTEADTEENTGNNTAEENNAAEENTEDDAGGEAGGNIGEEIEYTITGIDAGAGIMSASDEALEVYGLDDWSITASSDSAMTQELATAIENEEPIVVTGWTPHWKFSEYDLKFLDDPETVYGEAEDIHTFVRDGLSDEMPEAYEVLDNFEWSEEDMGEIMSSIQEGTDESEAARTWVDENEDLVSEWTDGVEEVDGEEISLVFVAWDSEIASTNMIAHVLEDIGYEVTMDPLEANFMFQAVATGEADAMVAAWLPLTHEHLVEDYGDDMEDLGANLEGARTGLVVPEYVDIDSIEDLQ</sequence>
<feature type="chain" id="PRO_5044096806" evidence="6">
    <location>
        <begin position="25"/>
        <end position="342"/>
    </location>
</feature>
<dbReference type="PANTHER" id="PTHR47737:SF1">
    <property type="entry name" value="GLYCINE BETAINE_PROLINE BETAINE TRANSPORT SYSTEM PERMEASE PROTEIN PROW"/>
    <property type="match status" value="1"/>
</dbReference>
<feature type="domain" description="ABC-type glycine betaine transport system substrate-binding" evidence="7">
    <location>
        <begin position="243"/>
        <end position="342"/>
    </location>
</feature>
<protein>
    <submittedName>
        <fullName evidence="8">Glycine betaine ABC transporter substrate-binding protein</fullName>
    </submittedName>
</protein>
<organism evidence="8 9">
    <name type="scientific">Alkalicoccus halolimnae</name>
    <dbReference type="NCBI Taxonomy" id="1667239"/>
    <lineage>
        <taxon>Bacteria</taxon>
        <taxon>Bacillati</taxon>
        <taxon>Bacillota</taxon>
        <taxon>Bacilli</taxon>
        <taxon>Bacillales</taxon>
        <taxon>Bacillaceae</taxon>
        <taxon>Alkalicoccus</taxon>
    </lineage>
</organism>
<dbReference type="GO" id="GO:0015226">
    <property type="term" value="F:carnitine transmembrane transporter activity"/>
    <property type="evidence" value="ECO:0007669"/>
    <property type="project" value="TreeGrafter"/>
</dbReference>
<dbReference type="InterPro" id="IPR007210">
    <property type="entry name" value="ABC_Gly_betaine_transp_sub-bd"/>
</dbReference>
<dbReference type="PANTHER" id="PTHR47737">
    <property type="entry name" value="GLYCINE BETAINE/PROLINE BETAINE TRANSPORT SYSTEM PERMEASE PROTEIN PROW"/>
    <property type="match status" value="1"/>
</dbReference>
<accession>A0A5C7F5J1</accession>
<evidence type="ECO:0000256" key="1">
    <source>
        <dbReference type="ARBA" id="ARBA00004236"/>
    </source>
</evidence>
<keyword evidence="2" id="KW-0813">Transport</keyword>
<feature type="compositionally biased region" description="Acidic residues" evidence="5">
    <location>
        <begin position="64"/>
        <end position="75"/>
    </location>
</feature>
<dbReference type="PROSITE" id="PS51257">
    <property type="entry name" value="PROKAR_LIPOPROTEIN"/>
    <property type="match status" value="1"/>
</dbReference>
<dbReference type="Pfam" id="PF04069">
    <property type="entry name" value="OpuAC"/>
    <property type="match status" value="2"/>
</dbReference>
<proteinExistence type="predicted"/>
<evidence type="ECO:0000256" key="2">
    <source>
        <dbReference type="ARBA" id="ARBA00022448"/>
    </source>
</evidence>
<comment type="subcellular location">
    <subcellularLocation>
        <location evidence="1">Cell membrane</location>
    </subcellularLocation>
</comment>
<evidence type="ECO:0000256" key="3">
    <source>
        <dbReference type="ARBA" id="ARBA00022475"/>
    </source>
</evidence>
<evidence type="ECO:0000256" key="4">
    <source>
        <dbReference type="ARBA" id="ARBA00023136"/>
    </source>
</evidence>
<feature type="region of interest" description="Disordered" evidence="5">
    <location>
        <begin position="23"/>
        <end position="81"/>
    </location>
</feature>
<dbReference type="GO" id="GO:0005275">
    <property type="term" value="F:amine transmembrane transporter activity"/>
    <property type="evidence" value="ECO:0007669"/>
    <property type="project" value="TreeGrafter"/>
</dbReference>
<dbReference type="AlphaFoldDB" id="A0A5C7F5J1"/>
<dbReference type="EMBL" id="CP144914">
    <property type="protein sequence ID" value="WWD80694.1"/>
    <property type="molecule type" value="Genomic_DNA"/>
</dbReference>
<dbReference type="SUPFAM" id="SSF53850">
    <property type="entry name" value="Periplasmic binding protein-like II"/>
    <property type="match status" value="2"/>
</dbReference>
<feature type="domain" description="ABC-type glycine betaine transport system substrate-binding" evidence="7">
    <location>
        <begin position="83"/>
        <end position="223"/>
    </location>
</feature>
<keyword evidence="9" id="KW-1185">Reference proteome</keyword>
<dbReference type="GO" id="GO:0043190">
    <property type="term" value="C:ATP-binding cassette (ABC) transporter complex"/>
    <property type="evidence" value="ECO:0007669"/>
    <property type="project" value="InterPro"/>
</dbReference>
<feature type="compositionally biased region" description="Low complexity" evidence="5">
    <location>
        <begin position="27"/>
        <end position="40"/>
    </location>
</feature>
<feature type="compositionally biased region" description="Acidic residues" evidence="5">
    <location>
        <begin position="41"/>
        <end position="53"/>
    </location>
</feature>
<dbReference type="OrthoDB" id="9787902at2"/>
<gene>
    <name evidence="8" type="ORF">FTX54_003745</name>
</gene>
<evidence type="ECO:0000313" key="9">
    <source>
        <dbReference type="Proteomes" id="UP000321816"/>
    </source>
</evidence>
<evidence type="ECO:0000259" key="7">
    <source>
        <dbReference type="Pfam" id="PF04069"/>
    </source>
</evidence>
<evidence type="ECO:0000256" key="6">
    <source>
        <dbReference type="SAM" id="SignalP"/>
    </source>
</evidence>
<dbReference type="GO" id="GO:0031460">
    <property type="term" value="P:glycine betaine transport"/>
    <property type="evidence" value="ECO:0007669"/>
    <property type="project" value="TreeGrafter"/>
</dbReference>
<name>A0A5C7F5J1_9BACI</name>
<dbReference type="Gene3D" id="3.10.105.10">
    <property type="entry name" value="Dipeptide-binding Protein, Domain 3"/>
    <property type="match status" value="1"/>
</dbReference>
<dbReference type="Gene3D" id="3.40.190.100">
    <property type="entry name" value="Glycine betaine-binding periplasmic protein, domain 2"/>
    <property type="match status" value="1"/>
</dbReference>
<evidence type="ECO:0000313" key="8">
    <source>
        <dbReference type="EMBL" id="WWD80694.1"/>
    </source>
</evidence>
<reference evidence="8 9" key="1">
    <citation type="submission" date="2024-01" db="EMBL/GenBank/DDBJ databases">
        <title>Complete Genome Sequence of Alkalicoccus halolimnae BZ-SZ-XJ29T, a Moderately Halophilic Bacterium Isolated from a Salt Lake.</title>
        <authorList>
            <person name="Zhao B."/>
        </authorList>
    </citation>
    <scope>NUCLEOTIDE SEQUENCE [LARGE SCALE GENOMIC DNA]</scope>
    <source>
        <strain evidence="8 9">BZ-SZ-XJ29</strain>
    </source>
</reference>
<evidence type="ECO:0000256" key="5">
    <source>
        <dbReference type="SAM" id="MobiDB-lite"/>
    </source>
</evidence>
<feature type="compositionally biased region" description="Low complexity" evidence="5">
    <location>
        <begin position="54"/>
        <end position="63"/>
    </location>
</feature>
<dbReference type="GO" id="GO:0015871">
    <property type="term" value="P:choline transport"/>
    <property type="evidence" value="ECO:0007669"/>
    <property type="project" value="TreeGrafter"/>
</dbReference>
<keyword evidence="3" id="KW-1003">Cell membrane</keyword>
<keyword evidence="6" id="KW-0732">Signal</keyword>
<dbReference type="RefSeq" id="WP_147804444.1">
    <property type="nucleotide sequence ID" value="NZ_CP144914.1"/>
</dbReference>
<dbReference type="Proteomes" id="UP000321816">
    <property type="component" value="Chromosome"/>
</dbReference>
<dbReference type="KEGG" id="ahal:FTX54_003745"/>